<gene>
    <name evidence="9" type="ORF">C2869_01360</name>
</gene>
<dbReference type="SMART" id="SM01080">
    <property type="entry name" value="CHASE2"/>
    <property type="match status" value="1"/>
</dbReference>
<dbReference type="GO" id="GO:0035556">
    <property type="term" value="P:intracellular signal transduction"/>
    <property type="evidence" value="ECO:0007669"/>
    <property type="project" value="InterPro"/>
</dbReference>
<dbReference type="PROSITE" id="PS50125">
    <property type="entry name" value="GUANYLATE_CYCLASE_2"/>
    <property type="match status" value="1"/>
</dbReference>
<dbReference type="Pfam" id="PF00211">
    <property type="entry name" value="Guanylate_cyc"/>
    <property type="match status" value="1"/>
</dbReference>
<keyword evidence="3" id="KW-1003">Cell membrane</keyword>
<dbReference type="GO" id="GO:0030313">
    <property type="term" value="C:cell envelope"/>
    <property type="evidence" value="ECO:0007669"/>
    <property type="project" value="UniProtKB-SubCell"/>
</dbReference>
<evidence type="ECO:0000259" key="8">
    <source>
        <dbReference type="PROSITE" id="PS50125"/>
    </source>
</evidence>
<dbReference type="FunFam" id="3.30.70.1230:FF:000016">
    <property type="entry name" value="Adenylate/guanylate cyclase domain-containing protein"/>
    <property type="match status" value="1"/>
</dbReference>
<feature type="domain" description="Guanylate cyclase" evidence="8">
    <location>
        <begin position="478"/>
        <end position="610"/>
    </location>
</feature>
<dbReference type="KEGG" id="cate:C2869_01360"/>
<evidence type="ECO:0000256" key="4">
    <source>
        <dbReference type="ARBA" id="ARBA00022692"/>
    </source>
</evidence>
<feature type="transmembrane region" description="Helical" evidence="7">
    <location>
        <begin position="362"/>
        <end position="383"/>
    </location>
</feature>
<dbReference type="Proteomes" id="UP000244441">
    <property type="component" value="Chromosome"/>
</dbReference>
<dbReference type="CDD" id="cd07302">
    <property type="entry name" value="CHD"/>
    <property type="match status" value="1"/>
</dbReference>
<dbReference type="SMART" id="SM00044">
    <property type="entry name" value="CYCc"/>
    <property type="match status" value="1"/>
</dbReference>
<feature type="transmembrane region" description="Helical" evidence="7">
    <location>
        <begin position="390"/>
        <end position="408"/>
    </location>
</feature>
<keyword evidence="4 7" id="KW-0812">Transmembrane</keyword>
<dbReference type="PANTHER" id="PTHR43081:SF1">
    <property type="entry name" value="ADENYLATE CYCLASE, TERMINAL-DIFFERENTIATION SPECIFIC"/>
    <property type="match status" value="1"/>
</dbReference>
<dbReference type="InterPro" id="IPR050697">
    <property type="entry name" value="Adenylyl/Guanylyl_Cyclase_3/4"/>
</dbReference>
<comment type="similarity">
    <text evidence="2">Belongs to the adenylyl cyclase class-3 family.</text>
</comment>
<dbReference type="PROSITE" id="PS51257">
    <property type="entry name" value="PROKAR_LIPOPROTEIN"/>
    <property type="match status" value="1"/>
</dbReference>
<accession>A0A2S0VLT5</accession>
<dbReference type="InterPro" id="IPR029787">
    <property type="entry name" value="Nucleotide_cyclase"/>
</dbReference>
<keyword evidence="6 7" id="KW-0472">Membrane</keyword>
<feature type="transmembrane region" description="Helical" evidence="7">
    <location>
        <begin position="414"/>
        <end position="433"/>
    </location>
</feature>
<name>A0A2S0VLT5_9ALTE</name>
<dbReference type="InterPro" id="IPR001054">
    <property type="entry name" value="A/G_cyclase"/>
</dbReference>
<dbReference type="EMBL" id="CP026604">
    <property type="protein sequence ID" value="AWB65173.1"/>
    <property type="molecule type" value="Genomic_DNA"/>
</dbReference>
<comment type="subcellular location">
    <subcellularLocation>
        <location evidence="1">Cell envelope</location>
    </subcellularLocation>
</comment>
<keyword evidence="5 7" id="KW-1133">Transmembrane helix</keyword>
<dbReference type="GO" id="GO:0004016">
    <property type="term" value="F:adenylate cyclase activity"/>
    <property type="evidence" value="ECO:0007669"/>
    <property type="project" value="UniProtKB-ARBA"/>
</dbReference>
<dbReference type="SUPFAM" id="SSF55073">
    <property type="entry name" value="Nucleotide cyclase"/>
    <property type="match status" value="1"/>
</dbReference>
<evidence type="ECO:0000256" key="1">
    <source>
        <dbReference type="ARBA" id="ARBA00004196"/>
    </source>
</evidence>
<evidence type="ECO:0000256" key="7">
    <source>
        <dbReference type="SAM" id="Phobius"/>
    </source>
</evidence>
<dbReference type="InterPro" id="IPR007890">
    <property type="entry name" value="CHASE2"/>
</dbReference>
<dbReference type="GO" id="GO:0006171">
    <property type="term" value="P:cAMP biosynthetic process"/>
    <property type="evidence" value="ECO:0007669"/>
    <property type="project" value="TreeGrafter"/>
</dbReference>
<sequence length="756" mass="86324">MGRTRHSGILLITLACFLFFIGHVFSLWRVAWIERFELFLYDQKLNLNIENSQGTQVAIANIDEKSIKALGQWPWRRDVLAQLLDTLFDHYQVKAVGFDMVFSEASDNTPLEVLNILKSSPIGEHQMFENAYQALHPQLNFDLTFAESLQDRNVVLGIVFHHAQRANVNALPLPVVELPDQSQSKLINAQAYIANLPIFHETARWSGFFDNPMLDDDGVFRRVPLVQRIDKYVYPSLALSLARIGLDSDNILVELNKNQPDLPVEAIQIGTRRIKTGEQGEIYVPYRGQQGSFRYFSIVDLLQQNYAQEDLKNKIILVGTDATGLLDLRTTPFANTYPGVEVHANIVSGILENRLWREPDYLLKYEVGLLVFFTLVMLLIAWFAEPRLQLLFTILILVAVLAISQLQWQQQVVMPTASLLGLTLSLFVLQTIFNMLTEVKQKALIVKRFGQYVPPAHVKLMVKSPERYQFESQNKELTVLFSDIRDFTSLSEKLTPEELSKLMNRYLTVMTQVIHKHRGTIDKYMGDAIMAFWGAPLDDKHHVQNAANAAYEMMEALSLLNMEFESKGWPKVNIGIGINTDNMFVGDMGSEFRMAYTVMGDAVNLASRLEGLTKQYGADILVGQNTQKALLMEQLEANNYPDANDKMPPVSKHQHHLLELDIVRVKGKHKPVAIFQLDPLPEDKLDEVQAISIEFARFCLAYRQQEWETARLLLNELAKQELLAPRLILLYQQRLVLFKRNPPGEDWDGVFNHTAK</sequence>
<protein>
    <submittedName>
        <fullName evidence="9">Adenylate/guanylate cyclase domain-containing protein</fullName>
    </submittedName>
</protein>
<evidence type="ECO:0000256" key="3">
    <source>
        <dbReference type="ARBA" id="ARBA00022475"/>
    </source>
</evidence>
<keyword evidence="10" id="KW-1185">Reference proteome</keyword>
<dbReference type="OrthoDB" id="9806704at2"/>
<organism evidence="9 10">
    <name type="scientific">Saccharobesus litoralis</name>
    <dbReference type="NCBI Taxonomy" id="2172099"/>
    <lineage>
        <taxon>Bacteria</taxon>
        <taxon>Pseudomonadati</taxon>
        <taxon>Pseudomonadota</taxon>
        <taxon>Gammaproteobacteria</taxon>
        <taxon>Alteromonadales</taxon>
        <taxon>Alteromonadaceae</taxon>
        <taxon>Saccharobesus</taxon>
    </lineage>
</organism>
<reference evidence="9 10" key="1">
    <citation type="submission" date="2018-01" db="EMBL/GenBank/DDBJ databases">
        <title>Genome sequence of a Cantenovulum-like bacteria.</title>
        <authorList>
            <person name="Tan W.R."/>
            <person name="Lau N.-S."/>
            <person name="Go F."/>
            <person name="Amirul A.-A.A."/>
        </authorList>
    </citation>
    <scope>NUCLEOTIDE SEQUENCE [LARGE SCALE GENOMIC DNA]</scope>
    <source>
        <strain evidence="9 10">CCB-QB4</strain>
    </source>
</reference>
<dbReference type="AlphaFoldDB" id="A0A2S0VLT5"/>
<evidence type="ECO:0000313" key="9">
    <source>
        <dbReference type="EMBL" id="AWB65173.1"/>
    </source>
</evidence>
<dbReference type="PANTHER" id="PTHR43081">
    <property type="entry name" value="ADENYLATE CYCLASE, TERMINAL-DIFFERENTIATION SPECIFIC-RELATED"/>
    <property type="match status" value="1"/>
</dbReference>
<evidence type="ECO:0000256" key="2">
    <source>
        <dbReference type="ARBA" id="ARBA00005381"/>
    </source>
</evidence>
<evidence type="ECO:0000256" key="5">
    <source>
        <dbReference type="ARBA" id="ARBA00022989"/>
    </source>
</evidence>
<proteinExistence type="inferred from homology"/>
<evidence type="ECO:0000313" key="10">
    <source>
        <dbReference type="Proteomes" id="UP000244441"/>
    </source>
</evidence>
<evidence type="ECO:0000256" key="6">
    <source>
        <dbReference type="ARBA" id="ARBA00023136"/>
    </source>
</evidence>
<dbReference type="RefSeq" id="WP_108601250.1">
    <property type="nucleotide sequence ID" value="NZ_CP026604.1"/>
</dbReference>
<dbReference type="Gene3D" id="3.30.70.1230">
    <property type="entry name" value="Nucleotide cyclase"/>
    <property type="match status" value="1"/>
</dbReference>
<dbReference type="Pfam" id="PF05226">
    <property type="entry name" value="CHASE2"/>
    <property type="match status" value="1"/>
</dbReference>